<evidence type="ECO:0000256" key="2">
    <source>
        <dbReference type="ARBA" id="ARBA00022485"/>
    </source>
</evidence>
<evidence type="ECO:0000259" key="7">
    <source>
        <dbReference type="PROSITE" id="PS51918"/>
    </source>
</evidence>
<evidence type="ECO:0000256" key="3">
    <source>
        <dbReference type="ARBA" id="ARBA00022691"/>
    </source>
</evidence>
<dbReference type="CDD" id="cd21109">
    <property type="entry name" value="SPASM"/>
    <property type="match status" value="1"/>
</dbReference>
<dbReference type="PIRSF" id="PIRSF037420">
    <property type="entry name" value="PQQ_syn_pqqE"/>
    <property type="match status" value="1"/>
</dbReference>
<evidence type="ECO:0000256" key="6">
    <source>
        <dbReference type="ARBA" id="ARBA00023014"/>
    </source>
</evidence>
<dbReference type="PANTHER" id="PTHR11228:SF7">
    <property type="entry name" value="PQQA PEPTIDE CYCLASE"/>
    <property type="match status" value="1"/>
</dbReference>
<dbReference type="SUPFAM" id="SSF102114">
    <property type="entry name" value="Radical SAM enzymes"/>
    <property type="match status" value="1"/>
</dbReference>
<evidence type="ECO:0000313" key="9">
    <source>
        <dbReference type="Proteomes" id="UP000198992"/>
    </source>
</evidence>
<dbReference type="InterPro" id="IPR007197">
    <property type="entry name" value="rSAM"/>
</dbReference>
<dbReference type="InterPro" id="IPR023885">
    <property type="entry name" value="4Fe4S-binding_SPASM_dom"/>
</dbReference>
<dbReference type="OrthoDB" id="9792276at2"/>
<keyword evidence="6" id="KW-0411">Iron-sulfur</keyword>
<organism evidence="8 9">
    <name type="scientific">Bradyrhizobium erythrophlei</name>
    <dbReference type="NCBI Taxonomy" id="1437360"/>
    <lineage>
        <taxon>Bacteria</taxon>
        <taxon>Pseudomonadati</taxon>
        <taxon>Pseudomonadota</taxon>
        <taxon>Alphaproteobacteria</taxon>
        <taxon>Hyphomicrobiales</taxon>
        <taxon>Nitrobacteraceae</taxon>
        <taxon>Bradyrhizobium</taxon>
    </lineage>
</organism>
<evidence type="ECO:0000256" key="1">
    <source>
        <dbReference type="ARBA" id="ARBA00001966"/>
    </source>
</evidence>
<evidence type="ECO:0000256" key="4">
    <source>
        <dbReference type="ARBA" id="ARBA00022723"/>
    </source>
</evidence>
<reference evidence="8 9" key="1">
    <citation type="submission" date="2016-10" db="EMBL/GenBank/DDBJ databases">
        <authorList>
            <person name="de Groot N.N."/>
        </authorList>
    </citation>
    <scope>NUCLEOTIDE SEQUENCE [LARGE SCALE GENOMIC DNA]</scope>
    <source>
        <strain evidence="8 9">MT12</strain>
    </source>
</reference>
<dbReference type="PANTHER" id="PTHR11228">
    <property type="entry name" value="RADICAL SAM DOMAIN PROTEIN"/>
    <property type="match status" value="1"/>
</dbReference>
<dbReference type="PROSITE" id="PS51918">
    <property type="entry name" value="RADICAL_SAM"/>
    <property type="match status" value="1"/>
</dbReference>
<dbReference type="GO" id="GO:0046872">
    <property type="term" value="F:metal ion binding"/>
    <property type="evidence" value="ECO:0007669"/>
    <property type="project" value="UniProtKB-KW"/>
</dbReference>
<dbReference type="SFLD" id="SFLDS00029">
    <property type="entry name" value="Radical_SAM"/>
    <property type="match status" value="1"/>
</dbReference>
<keyword evidence="2" id="KW-0004">4Fe-4S</keyword>
<dbReference type="EMBL" id="FNTH01000001">
    <property type="protein sequence ID" value="SEE02759.1"/>
    <property type="molecule type" value="Genomic_DNA"/>
</dbReference>
<dbReference type="CDD" id="cd01335">
    <property type="entry name" value="Radical_SAM"/>
    <property type="match status" value="1"/>
</dbReference>
<dbReference type="RefSeq" id="WP_092124020.1">
    <property type="nucleotide sequence ID" value="NZ_FNTH01000001.1"/>
</dbReference>
<keyword evidence="5" id="KW-0408">Iron</keyword>
<dbReference type="InterPro" id="IPR013785">
    <property type="entry name" value="Aldolase_TIM"/>
</dbReference>
<evidence type="ECO:0000256" key="5">
    <source>
        <dbReference type="ARBA" id="ARBA00023004"/>
    </source>
</evidence>
<dbReference type="Gene3D" id="3.20.20.70">
    <property type="entry name" value="Aldolase class I"/>
    <property type="match status" value="1"/>
</dbReference>
<dbReference type="GO" id="GO:0003824">
    <property type="term" value="F:catalytic activity"/>
    <property type="evidence" value="ECO:0007669"/>
    <property type="project" value="InterPro"/>
</dbReference>
<dbReference type="InterPro" id="IPR017200">
    <property type="entry name" value="PqqE-like"/>
</dbReference>
<dbReference type="SFLD" id="SFLDG01067">
    <property type="entry name" value="SPASM/twitch_domain_containing"/>
    <property type="match status" value="1"/>
</dbReference>
<keyword evidence="3" id="KW-0949">S-adenosyl-L-methionine</keyword>
<dbReference type="InterPro" id="IPR006638">
    <property type="entry name" value="Elp3/MiaA/NifB-like_rSAM"/>
</dbReference>
<evidence type="ECO:0000313" key="8">
    <source>
        <dbReference type="EMBL" id="SEE02759.1"/>
    </source>
</evidence>
<dbReference type="InterPro" id="IPR050377">
    <property type="entry name" value="Radical_SAM_PqqE_MftC-like"/>
</dbReference>
<accession>A0A1H5FH62</accession>
<dbReference type="Proteomes" id="UP000198992">
    <property type="component" value="Unassembled WGS sequence"/>
</dbReference>
<dbReference type="InterPro" id="IPR058240">
    <property type="entry name" value="rSAM_sf"/>
</dbReference>
<dbReference type="Pfam" id="PF13186">
    <property type="entry name" value="SPASM"/>
    <property type="match status" value="1"/>
</dbReference>
<dbReference type="GO" id="GO:0051539">
    <property type="term" value="F:4 iron, 4 sulfur cluster binding"/>
    <property type="evidence" value="ECO:0007669"/>
    <property type="project" value="UniProtKB-KW"/>
</dbReference>
<dbReference type="AlphaFoldDB" id="A0A1H5FH62"/>
<dbReference type="SMART" id="SM00729">
    <property type="entry name" value="Elp3"/>
    <property type="match status" value="1"/>
</dbReference>
<gene>
    <name evidence="8" type="ORF">SAMN05444164_6655</name>
</gene>
<sequence length="362" mass="41885">MKALDLVSLGTKHVRNALSEELYLRTGRDVTRPAAIFAEVVERCNYKCRYCDYWRRPNYRDEMSIPEWQRALASLKEFIGAYHVEFAGGEPYIKKGFLDLLRFCRDNDIHWGVTTNGGAYLNKKIVAQTVEARPFNINISIDSTDPAIHNYSRGVENSLSDIVQGIRNVAEQRRAEGLDFPIIIKPVVHRLNFRRLPEMVDWIQQIGATALSFQPVEQGTQEVEDELWIGENEMDDLIKVREELLRMKREGAPILNGEAVLRAWPNHFRREKAPKEVMPCRVGMRNYFIRSDGRLEVCWFFKPIGNVRTQTAREIWYSEEAQARRKETIACDKLCLFTCLAQRTLQDKLKMGLTLLTNTKAA</sequence>
<comment type="cofactor">
    <cofactor evidence="1">
        <name>[4Fe-4S] cluster</name>
        <dbReference type="ChEBI" id="CHEBI:49883"/>
    </cofactor>
</comment>
<feature type="domain" description="Radical SAM core" evidence="7">
    <location>
        <begin position="30"/>
        <end position="255"/>
    </location>
</feature>
<dbReference type="Pfam" id="PF04055">
    <property type="entry name" value="Radical_SAM"/>
    <property type="match status" value="1"/>
</dbReference>
<protein>
    <submittedName>
        <fullName evidence="8">Radical SAM additional 4Fe4S-binding SPASM domain-containing protein</fullName>
    </submittedName>
</protein>
<proteinExistence type="predicted"/>
<dbReference type="SFLD" id="SFLDG01386">
    <property type="entry name" value="main_SPASM_domain-containing"/>
    <property type="match status" value="1"/>
</dbReference>
<keyword evidence="4" id="KW-0479">Metal-binding</keyword>
<name>A0A1H5FH62_9BRAD</name>